<feature type="region of interest" description="Disordered" evidence="1">
    <location>
        <begin position="135"/>
        <end position="167"/>
    </location>
</feature>
<evidence type="ECO:0000313" key="3">
    <source>
        <dbReference type="Proteomes" id="UP001291623"/>
    </source>
</evidence>
<proteinExistence type="predicted"/>
<dbReference type="EMBL" id="JAVYJV010000022">
    <property type="protein sequence ID" value="KAK4341172.1"/>
    <property type="molecule type" value="Genomic_DNA"/>
</dbReference>
<sequence length="198" mass="21962">MRVSEVQFVSNFIIPRARKILDEWNDIDTMDIGDSQAGGTPEYHTWLREDRGNTDLSPESEQGFEDIVTTIWSATVTTAYSHSAPAQNLQPQLPQNKGSNMCLCRAQFPPNAAVITVVTPNFRLDSYQVEIVSNNTNHSKIDPNKGPTGPPTNGPNRGFDDSKQCLGSLPGEANSYRPYSSLKKQRTHQLINILSLIC</sequence>
<comment type="caution">
    <text evidence="2">The sequence shown here is derived from an EMBL/GenBank/DDBJ whole genome shotgun (WGS) entry which is preliminary data.</text>
</comment>
<evidence type="ECO:0000313" key="2">
    <source>
        <dbReference type="EMBL" id="KAK4341172.1"/>
    </source>
</evidence>
<evidence type="ECO:0000256" key="1">
    <source>
        <dbReference type="SAM" id="MobiDB-lite"/>
    </source>
</evidence>
<reference evidence="2" key="1">
    <citation type="submission" date="2023-12" db="EMBL/GenBank/DDBJ databases">
        <title>Genome assembly of Anisodus tanguticus.</title>
        <authorList>
            <person name="Wang Y.-J."/>
        </authorList>
    </citation>
    <scope>NUCLEOTIDE SEQUENCE</scope>
    <source>
        <strain evidence="2">KB-2021</strain>
        <tissue evidence="2">Leaf</tissue>
    </source>
</reference>
<name>A0AAE1QZL3_9SOLA</name>
<dbReference type="Proteomes" id="UP001291623">
    <property type="component" value="Unassembled WGS sequence"/>
</dbReference>
<organism evidence="2 3">
    <name type="scientific">Anisodus tanguticus</name>
    <dbReference type="NCBI Taxonomy" id="243964"/>
    <lineage>
        <taxon>Eukaryota</taxon>
        <taxon>Viridiplantae</taxon>
        <taxon>Streptophyta</taxon>
        <taxon>Embryophyta</taxon>
        <taxon>Tracheophyta</taxon>
        <taxon>Spermatophyta</taxon>
        <taxon>Magnoliopsida</taxon>
        <taxon>eudicotyledons</taxon>
        <taxon>Gunneridae</taxon>
        <taxon>Pentapetalae</taxon>
        <taxon>asterids</taxon>
        <taxon>lamiids</taxon>
        <taxon>Solanales</taxon>
        <taxon>Solanaceae</taxon>
        <taxon>Solanoideae</taxon>
        <taxon>Hyoscyameae</taxon>
        <taxon>Anisodus</taxon>
    </lineage>
</organism>
<dbReference type="AlphaFoldDB" id="A0AAE1QZL3"/>
<accession>A0AAE1QZL3</accession>
<protein>
    <submittedName>
        <fullName evidence="2">Uncharacterized protein</fullName>
    </submittedName>
</protein>
<keyword evidence="3" id="KW-1185">Reference proteome</keyword>
<gene>
    <name evidence="2" type="ORF">RND71_039673</name>
</gene>